<dbReference type="InterPro" id="IPR028172">
    <property type="entry name" value="FT20"/>
</dbReference>
<dbReference type="Proteomes" id="UP000011087">
    <property type="component" value="Unassembled WGS sequence"/>
</dbReference>
<comment type="subcellular location">
    <subcellularLocation>
        <location evidence="1">Cell projection</location>
        <location evidence="1">Cilium</location>
    </subcellularLocation>
</comment>
<dbReference type="AlphaFoldDB" id="L1JJ05"/>
<evidence type="ECO:0000256" key="1">
    <source>
        <dbReference type="ARBA" id="ARBA00004138"/>
    </source>
</evidence>
<sequence length="126" mass="14638">MAEVFFDGTFRLRVLEEEKYKDTERLAEEATSFTSKMGQFQDTVQKLVEGMNRHASRIESAKLKALGQRNRVESEKESRKIRAAELQSQINEKRAQLERLQQQLASLQKVDKEQRAIIEKLGNNEP</sequence>
<dbReference type="Pfam" id="PF14931">
    <property type="entry name" value="IFT20"/>
    <property type="match status" value="1"/>
</dbReference>
<accession>L1JJ05</accession>
<evidence type="ECO:0008006" key="8">
    <source>
        <dbReference type="Google" id="ProtNLM"/>
    </source>
</evidence>
<evidence type="ECO:0000313" key="6">
    <source>
        <dbReference type="EnsemblProtists" id="EKX48508"/>
    </source>
</evidence>
<dbReference type="OrthoDB" id="10254896at2759"/>
<dbReference type="eggNOG" id="ENOG502RYYR">
    <property type="taxonomic scope" value="Eukaryota"/>
</dbReference>
<dbReference type="GeneID" id="17305223"/>
<organism evidence="5">
    <name type="scientific">Guillardia theta (strain CCMP2712)</name>
    <name type="common">Cryptophyte</name>
    <dbReference type="NCBI Taxonomy" id="905079"/>
    <lineage>
        <taxon>Eukaryota</taxon>
        <taxon>Cryptophyceae</taxon>
        <taxon>Pyrenomonadales</taxon>
        <taxon>Geminigeraceae</taxon>
        <taxon>Guillardia</taxon>
    </lineage>
</organism>
<proteinExistence type="predicted"/>
<dbReference type="RefSeq" id="XP_005835488.1">
    <property type="nucleotide sequence ID" value="XM_005835431.1"/>
</dbReference>
<evidence type="ECO:0000256" key="3">
    <source>
        <dbReference type="ARBA" id="ARBA00023273"/>
    </source>
</evidence>
<dbReference type="PaxDb" id="55529-EKX48508"/>
<name>L1JJ05_GUITC</name>
<dbReference type="GO" id="GO:0061512">
    <property type="term" value="P:protein localization to cilium"/>
    <property type="evidence" value="ECO:0007669"/>
    <property type="project" value="TreeGrafter"/>
</dbReference>
<dbReference type="EMBL" id="JH992985">
    <property type="protein sequence ID" value="EKX48508.1"/>
    <property type="molecule type" value="Genomic_DNA"/>
</dbReference>
<dbReference type="GO" id="GO:0030990">
    <property type="term" value="C:intraciliary transport particle"/>
    <property type="evidence" value="ECO:0007669"/>
    <property type="project" value="TreeGrafter"/>
</dbReference>
<evidence type="ECO:0000256" key="2">
    <source>
        <dbReference type="ARBA" id="ARBA00023054"/>
    </source>
</evidence>
<feature type="coiled-coil region" evidence="4">
    <location>
        <begin position="69"/>
        <end position="117"/>
    </location>
</feature>
<keyword evidence="3" id="KW-0966">Cell projection</keyword>
<dbReference type="HOGENOM" id="CLU_134163_1_1_1"/>
<reference evidence="6" key="3">
    <citation type="submission" date="2015-06" db="UniProtKB">
        <authorList>
            <consortium name="EnsemblProtists"/>
        </authorList>
    </citation>
    <scope>IDENTIFICATION</scope>
</reference>
<dbReference type="GO" id="GO:0036064">
    <property type="term" value="C:ciliary basal body"/>
    <property type="evidence" value="ECO:0007669"/>
    <property type="project" value="TreeGrafter"/>
</dbReference>
<dbReference type="PANTHER" id="PTHR31978:SF1">
    <property type="entry name" value="INTRAFLAGELLAR TRANSPORT PROTEIN 20 HOMOLOG"/>
    <property type="match status" value="1"/>
</dbReference>
<reference evidence="5 7" key="1">
    <citation type="journal article" date="2012" name="Nature">
        <title>Algal genomes reveal evolutionary mosaicism and the fate of nucleomorphs.</title>
        <authorList>
            <consortium name="DOE Joint Genome Institute"/>
            <person name="Curtis B.A."/>
            <person name="Tanifuji G."/>
            <person name="Burki F."/>
            <person name="Gruber A."/>
            <person name="Irimia M."/>
            <person name="Maruyama S."/>
            <person name="Arias M.C."/>
            <person name="Ball S.G."/>
            <person name="Gile G.H."/>
            <person name="Hirakawa Y."/>
            <person name="Hopkins J.F."/>
            <person name="Kuo A."/>
            <person name="Rensing S.A."/>
            <person name="Schmutz J."/>
            <person name="Symeonidi A."/>
            <person name="Elias M."/>
            <person name="Eveleigh R.J."/>
            <person name="Herman E.K."/>
            <person name="Klute M.J."/>
            <person name="Nakayama T."/>
            <person name="Obornik M."/>
            <person name="Reyes-Prieto A."/>
            <person name="Armbrust E.V."/>
            <person name="Aves S.J."/>
            <person name="Beiko R.G."/>
            <person name="Coutinho P."/>
            <person name="Dacks J.B."/>
            <person name="Durnford D.G."/>
            <person name="Fast N.M."/>
            <person name="Green B.R."/>
            <person name="Grisdale C.J."/>
            <person name="Hempel F."/>
            <person name="Henrissat B."/>
            <person name="Hoppner M.P."/>
            <person name="Ishida K."/>
            <person name="Kim E."/>
            <person name="Koreny L."/>
            <person name="Kroth P.G."/>
            <person name="Liu Y."/>
            <person name="Malik S.B."/>
            <person name="Maier U.G."/>
            <person name="McRose D."/>
            <person name="Mock T."/>
            <person name="Neilson J.A."/>
            <person name="Onodera N.T."/>
            <person name="Poole A.M."/>
            <person name="Pritham E.J."/>
            <person name="Richards T.A."/>
            <person name="Rocap G."/>
            <person name="Roy S.W."/>
            <person name="Sarai C."/>
            <person name="Schaack S."/>
            <person name="Shirato S."/>
            <person name="Slamovits C.H."/>
            <person name="Spencer D.F."/>
            <person name="Suzuki S."/>
            <person name="Worden A.Z."/>
            <person name="Zauner S."/>
            <person name="Barry K."/>
            <person name="Bell C."/>
            <person name="Bharti A.K."/>
            <person name="Crow J.A."/>
            <person name="Grimwood J."/>
            <person name="Kramer R."/>
            <person name="Lindquist E."/>
            <person name="Lucas S."/>
            <person name="Salamov A."/>
            <person name="McFadden G.I."/>
            <person name="Lane C.E."/>
            <person name="Keeling P.J."/>
            <person name="Gray M.W."/>
            <person name="Grigoriev I.V."/>
            <person name="Archibald J.M."/>
        </authorList>
    </citation>
    <scope>NUCLEOTIDE SEQUENCE</scope>
    <source>
        <strain evidence="5 7">CCMP2712</strain>
    </source>
</reference>
<keyword evidence="2 4" id="KW-0175">Coiled coil</keyword>
<dbReference type="OMA" id="TMAKQRQ"/>
<evidence type="ECO:0000256" key="4">
    <source>
        <dbReference type="SAM" id="Coils"/>
    </source>
</evidence>
<dbReference type="STRING" id="905079.L1JJ05"/>
<dbReference type="EnsemblProtists" id="EKX48508">
    <property type="protein sequence ID" value="EKX48508"/>
    <property type="gene ID" value="GUITHDRAFT_86008"/>
</dbReference>
<dbReference type="PANTHER" id="PTHR31978">
    <property type="entry name" value="INTRAFLAGELLAR TRANSPORT PROTEIN 20 HOMOLOG"/>
    <property type="match status" value="1"/>
</dbReference>
<evidence type="ECO:0000313" key="5">
    <source>
        <dbReference type="EMBL" id="EKX48508.1"/>
    </source>
</evidence>
<evidence type="ECO:0000313" key="7">
    <source>
        <dbReference type="Proteomes" id="UP000011087"/>
    </source>
</evidence>
<dbReference type="GO" id="GO:0097546">
    <property type="term" value="C:ciliary base"/>
    <property type="evidence" value="ECO:0007669"/>
    <property type="project" value="TreeGrafter"/>
</dbReference>
<reference evidence="7" key="2">
    <citation type="submission" date="2012-11" db="EMBL/GenBank/DDBJ databases">
        <authorList>
            <person name="Kuo A."/>
            <person name="Curtis B.A."/>
            <person name="Tanifuji G."/>
            <person name="Burki F."/>
            <person name="Gruber A."/>
            <person name="Irimia M."/>
            <person name="Maruyama S."/>
            <person name="Arias M.C."/>
            <person name="Ball S.G."/>
            <person name="Gile G.H."/>
            <person name="Hirakawa Y."/>
            <person name="Hopkins J.F."/>
            <person name="Rensing S.A."/>
            <person name="Schmutz J."/>
            <person name="Symeonidi A."/>
            <person name="Elias M."/>
            <person name="Eveleigh R.J."/>
            <person name="Herman E.K."/>
            <person name="Klute M.J."/>
            <person name="Nakayama T."/>
            <person name="Obornik M."/>
            <person name="Reyes-Prieto A."/>
            <person name="Armbrust E.V."/>
            <person name="Aves S.J."/>
            <person name="Beiko R.G."/>
            <person name="Coutinho P."/>
            <person name="Dacks J.B."/>
            <person name="Durnford D.G."/>
            <person name="Fast N.M."/>
            <person name="Green B.R."/>
            <person name="Grisdale C."/>
            <person name="Hempe F."/>
            <person name="Henrissat B."/>
            <person name="Hoppner M.P."/>
            <person name="Ishida K.-I."/>
            <person name="Kim E."/>
            <person name="Koreny L."/>
            <person name="Kroth P.G."/>
            <person name="Liu Y."/>
            <person name="Malik S.-B."/>
            <person name="Maier U.G."/>
            <person name="McRose D."/>
            <person name="Mock T."/>
            <person name="Neilson J.A."/>
            <person name="Onodera N.T."/>
            <person name="Poole A.M."/>
            <person name="Pritham E.J."/>
            <person name="Richards T.A."/>
            <person name="Rocap G."/>
            <person name="Roy S.W."/>
            <person name="Sarai C."/>
            <person name="Schaack S."/>
            <person name="Shirato S."/>
            <person name="Slamovits C.H."/>
            <person name="Spencer D.F."/>
            <person name="Suzuki S."/>
            <person name="Worden A.Z."/>
            <person name="Zauner S."/>
            <person name="Barry K."/>
            <person name="Bell C."/>
            <person name="Bharti A.K."/>
            <person name="Crow J.A."/>
            <person name="Grimwood J."/>
            <person name="Kramer R."/>
            <person name="Lindquist E."/>
            <person name="Lucas S."/>
            <person name="Salamov A."/>
            <person name="McFadden G.I."/>
            <person name="Lane C.E."/>
            <person name="Keeling P.J."/>
            <person name="Gray M.W."/>
            <person name="Grigoriev I.V."/>
            <person name="Archibald J.M."/>
        </authorList>
    </citation>
    <scope>NUCLEOTIDE SEQUENCE</scope>
    <source>
        <strain evidence="7">CCMP2712</strain>
    </source>
</reference>
<gene>
    <name evidence="5" type="ORF">GUITHDRAFT_86008</name>
</gene>
<dbReference type="GO" id="GO:0097730">
    <property type="term" value="C:non-motile cilium"/>
    <property type="evidence" value="ECO:0007669"/>
    <property type="project" value="TreeGrafter"/>
</dbReference>
<dbReference type="GO" id="GO:0005737">
    <property type="term" value="C:cytoplasm"/>
    <property type="evidence" value="ECO:0007669"/>
    <property type="project" value="TreeGrafter"/>
</dbReference>
<keyword evidence="7" id="KW-1185">Reference proteome</keyword>
<protein>
    <recommendedName>
        <fullName evidence="8">Intraflagellar transport protein 20</fullName>
    </recommendedName>
</protein>
<dbReference type="GO" id="GO:0060271">
    <property type="term" value="P:cilium assembly"/>
    <property type="evidence" value="ECO:0007669"/>
    <property type="project" value="TreeGrafter"/>
</dbReference>
<dbReference type="KEGG" id="gtt:GUITHDRAFT_86008"/>